<keyword evidence="2 3" id="KW-0040">ANK repeat</keyword>
<dbReference type="InterPro" id="IPR050889">
    <property type="entry name" value="Dendritic_Spine_Reg/Scaffold"/>
</dbReference>
<feature type="compositionally biased region" description="Basic and acidic residues" evidence="4">
    <location>
        <begin position="107"/>
        <end position="118"/>
    </location>
</feature>
<sequence>MAFRGRRPSPKQQRELDAKMHQTLRSLMLPHYEREESARRSAFLEAQRILAGKENHSQNHYIVPKEEVVSEDDLDLECDLELEPRKEHMDNEPLPSSSQTKPSPYRRAQDRTRSEVSRSAEVPQRVGEVLEVEDDNEASEVPRSAEVPQNFGEVLEVEDDNEACDDDEPLFNNELTAEQKLQLSEGRSAIESRATAYHPEIQFDVDAEVTLEQLKTCDDDEPLFDNELTAEQKLQLSEDRSAIESRATAYYPEIQFDVDEEVTLEQLKTLSLDDVCTRMAYCAHCASVGGDTKHSASWYTGLMKRCLEAVATHEYPRPHLPFEVERLLDDYCDKIAEEHRAEIERNAVKLERRSVGCTTTIFECVYPVSAEVMSNNKVLLTGVCGDADAFFKLYLQNVHIKQRKQCYKNCICLSVSYLDPNVLHFAAAYGNAQFIKKVLFPEDSLPEDQPLRDHYKAKIYHYLVVEFVDDINSIQTMIDGWLCAAISADYKDCARELLGSVECAKMLQERKVGMSTPRCSMTYKEYIESPLSLAVYHGNSEMIKMLHSWQLIQDQHFPQAFREAANAGDVQMLIELYELCKRNLNLVVEQNPERSQQTPLHVAAAAGHLRAVQYMCTWGESLRTKPDAAGDLPVTYAIENGHMVREFWSK</sequence>
<organism evidence="5 6">
    <name type="scientific">Strongylus vulgaris</name>
    <name type="common">Blood worm</name>
    <dbReference type="NCBI Taxonomy" id="40348"/>
    <lineage>
        <taxon>Eukaryota</taxon>
        <taxon>Metazoa</taxon>
        <taxon>Ecdysozoa</taxon>
        <taxon>Nematoda</taxon>
        <taxon>Chromadorea</taxon>
        <taxon>Rhabditida</taxon>
        <taxon>Rhabditina</taxon>
        <taxon>Rhabditomorpha</taxon>
        <taxon>Strongyloidea</taxon>
        <taxon>Strongylidae</taxon>
        <taxon>Strongylus</taxon>
    </lineage>
</organism>
<name>A0A3P7JFD5_STRVU</name>
<dbReference type="OrthoDB" id="5860128at2759"/>
<feature type="region of interest" description="Disordered" evidence="4">
    <location>
        <begin position="1"/>
        <end position="20"/>
    </location>
</feature>
<feature type="repeat" description="ANK" evidence="3">
    <location>
        <begin position="595"/>
        <end position="627"/>
    </location>
</feature>
<evidence type="ECO:0000256" key="4">
    <source>
        <dbReference type="SAM" id="MobiDB-lite"/>
    </source>
</evidence>
<dbReference type="PANTHER" id="PTHR24166:SF48">
    <property type="entry name" value="PROTEIN VAPYRIN"/>
    <property type="match status" value="1"/>
</dbReference>
<dbReference type="InterPro" id="IPR002110">
    <property type="entry name" value="Ankyrin_rpt"/>
</dbReference>
<evidence type="ECO:0000313" key="6">
    <source>
        <dbReference type="Proteomes" id="UP000270094"/>
    </source>
</evidence>
<dbReference type="Pfam" id="PF12796">
    <property type="entry name" value="Ank_2"/>
    <property type="match status" value="1"/>
</dbReference>
<keyword evidence="1" id="KW-0677">Repeat</keyword>
<dbReference type="EMBL" id="UYYB01094641">
    <property type="protein sequence ID" value="VDM74787.1"/>
    <property type="molecule type" value="Genomic_DNA"/>
</dbReference>
<dbReference type="Gene3D" id="1.25.40.20">
    <property type="entry name" value="Ankyrin repeat-containing domain"/>
    <property type="match status" value="1"/>
</dbReference>
<dbReference type="PROSITE" id="PS50088">
    <property type="entry name" value="ANK_REPEAT"/>
    <property type="match status" value="1"/>
</dbReference>
<evidence type="ECO:0000256" key="3">
    <source>
        <dbReference type="PROSITE-ProRule" id="PRU00023"/>
    </source>
</evidence>
<evidence type="ECO:0000256" key="2">
    <source>
        <dbReference type="ARBA" id="ARBA00023043"/>
    </source>
</evidence>
<proteinExistence type="predicted"/>
<protein>
    <submittedName>
        <fullName evidence="5">Uncharacterized protein</fullName>
    </submittedName>
</protein>
<evidence type="ECO:0000313" key="5">
    <source>
        <dbReference type="EMBL" id="VDM74787.1"/>
    </source>
</evidence>
<evidence type="ECO:0000256" key="1">
    <source>
        <dbReference type="ARBA" id="ARBA00022737"/>
    </source>
</evidence>
<dbReference type="InterPro" id="IPR036770">
    <property type="entry name" value="Ankyrin_rpt-contain_sf"/>
</dbReference>
<dbReference type="Proteomes" id="UP000270094">
    <property type="component" value="Unassembled WGS sequence"/>
</dbReference>
<accession>A0A3P7JFD5</accession>
<keyword evidence="6" id="KW-1185">Reference proteome</keyword>
<reference evidence="5 6" key="1">
    <citation type="submission" date="2018-11" db="EMBL/GenBank/DDBJ databases">
        <authorList>
            <consortium name="Pathogen Informatics"/>
        </authorList>
    </citation>
    <scope>NUCLEOTIDE SEQUENCE [LARGE SCALE GENOMIC DNA]</scope>
</reference>
<feature type="region of interest" description="Disordered" evidence="4">
    <location>
        <begin position="83"/>
        <end position="144"/>
    </location>
</feature>
<gene>
    <name evidence="5" type="ORF">SVUK_LOCUS9785</name>
</gene>
<dbReference type="AlphaFoldDB" id="A0A3P7JFD5"/>
<dbReference type="PANTHER" id="PTHR24166">
    <property type="entry name" value="ROLLING PEBBLES, ISOFORM B"/>
    <property type="match status" value="1"/>
</dbReference>
<dbReference type="SUPFAM" id="SSF48403">
    <property type="entry name" value="Ankyrin repeat"/>
    <property type="match status" value="1"/>
</dbReference>